<accession>A0ABP7E3W1</accession>
<evidence type="ECO:0000259" key="1">
    <source>
        <dbReference type="Pfam" id="PF01323"/>
    </source>
</evidence>
<dbReference type="Pfam" id="PF01323">
    <property type="entry name" value="DSBA"/>
    <property type="match status" value="1"/>
</dbReference>
<dbReference type="PANTHER" id="PTHR13887:SF41">
    <property type="entry name" value="THIOREDOXIN SUPERFAMILY PROTEIN"/>
    <property type="match status" value="1"/>
</dbReference>
<dbReference type="InterPro" id="IPR001853">
    <property type="entry name" value="DSBA-like_thioredoxin_dom"/>
</dbReference>
<feature type="domain" description="DSBA-like thioredoxin" evidence="1">
    <location>
        <begin position="19"/>
        <end position="219"/>
    </location>
</feature>
<proteinExistence type="predicted"/>
<reference evidence="3" key="1">
    <citation type="journal article" date="2019" name="Int. J. Syst. Evol. Microbiol.">
        <title>The Global Catalogue of Microorganisms (GCM) 10K type strain sequencing project: providing services to taxonomists for standard genome sequencing and annotation.</title>
        <authorList>
            <consortium name="The Broad Institute Genomics Platform"/>
            <consortium name="The Broad Institute Genome Sequencing Center for Infectious Disease"/>
            <person name="Wu L."/>
            <person name="Ma J."/>
        </authorList>
    </citation>
    <scope>NUCLEOTIDE SEQUENCE [LARGE SCALE GENOMIC DNA]</scope>
    <source>
        <strain evidence="3">JCM 17125</strain>
    </source>
</reference>
<dbReference type="EMBL" id="BAABDC010000006">
    <property type="protein sequence ID" value="GAA3713859.1"/>
    <property type="molecule type" value="Genomic_DNA"/>
</dbReference>
<protein>
    <submittedName>
        <fullName evidence="2">DsbA family oxidoreductase</fullName>
    </submittedName>
</protein>
<comment type="caution">
    <text evidence="2">The sequence shown here is derived from an EMBL/GenBank/DDBJ whole genome shotgun (WGS) entry which is preliminary data.</text>
</comment>
<dbReference type="Gene3D" id="3.40.30.10">
    <property type="entry name" value="Glutaredoxin"/>
    <property type="match status" value="1"/>
</dbReference>
<dbReference type="SUPFAM" id="SSF52833">
    <property type="entry name" value="Thioredoxin-like"/>
    <property type="match status" value="1"/>
</dbReference>
<evidence type="ECO:0000313" key="3">
    <source>
        <dbReference type="Proteomes" id="UP001501468"/>
    </source>
</evidence>
<dbReference type="Proteomes" id="UP001501468">
    <property type="component" value="Unassembled WGS sequence"/>
</dbReference>
<keyword evidence="3" id="KW-1185">Reference proteome</keyword>
<gene>
    <name evidence="2" type="ORF">GCM10022399_33170</name>
</gene>
<dbReference type="InterPro" id="IPR036249">
    <property type="entry name" value="Thioredoxin-like_sf"/>
</dbReference>
<organism evidence="2 3">
    <name type="scientific">Terrabacter ginsenosidimutans</name>
    <dbReference type="NCBI Taxonomy" id="490575"/>
    <lineage>
        <taxon>Bacteria</taxon>
        <taxon>Bacillati</taxon>
        <taxon>Actinomycetota</taxon>
        <taxon>Actinomycetes</taxon>
        <taxon>Micrococcales</taxon>
        <taxon>Intrasporangiaceae</taxon>
        <taxon>Terrabacter</taxon>
    </lineage>
</organism>
<dbReference type="CDD" id="cd03024">
    <property type="entry name" value="DsbA_FrnE"/>
    <property type="match status" value="1"/>
</dbReference>
<dbReference type="PANTHER" id="PTHR13887">
    <property type="entry name" value="GLUTATHIONE S-TRANSFERASE KAPPA"/>
    <property type="match status" value="1"/>
</dbReference>
<name>A0ABP7E3W1_9MICO</name>
<evidence type="ECO:0000313" key="2">
    <source>
        <dbReference type="EMBL" id="GAA3713859.1"/>
    </source>
</evidence>
<sequence>MTESMTDQRAAESTTLIELDLWSDLVCPYSWVAKRRVEAAVAAFERPHDVTVRLRSFELDPDVAVGGAVPVSEHLSVRHGGDVGTGRLMNAKASEVAEADDLVFDWDRAVRANTFDAHRLCALAGEMGGPALRSAAVERFHSAHFGEGLALDDHEVLQRLAAECGLDERRVSAVLASDAYAEQVRADEEQARSMGVTSTPFVVANGYAAVTGARPAEDYLALLRGVATQTV</sequence>